<keyword evidence="2" id="KW-1185">Reference proteome</keyword>
<sequence length="107" mass="12389">MSVVFSHFLMLMLFMLIDLHSFFPEMRSVGHEFPPPVKVQATGMCRSIGLFSTPLGVEIPGTRWRANEPKEEAKQYAWLFIYIDTWKEQACRFFLFARDFSLSASAC</sequence>
<evidence type="ECO:0000313" key="1">
    <source>
        <dbReference type="EMBL" id="MCY9763150.1"/>
    </source>
</evidence>
<accession>A0ABT4H2E2</accession>
<dbReference type="EMBL" id="JAMDNP010000049">
    <property type="protein sequence ID" value="MCY9763150.1"/>
    <property type="molecule type" value="Genomic_DNA"/>
</dbReference>
<dbReference type="RefSeq" id="WP_005551966.1">
    <property type="nucleotide sequence ID" value="NZ_JAMDLX010000026.1"/>
</dbReference>
<gene>
    <name evidence="1" type="ORF">M5X12_21690</name>
</gene>
<dbReference type="Proteomes" id="UP001527181">
    <property type="component" value="Unassembled WGS sequence"/>
</dbReference>
<comment type="caution">
    <text evidence="1">The sequence shown here is derived from an EMBL/GenBank/DDBJ whole genome shotgun (WGS) entry which is preliminary data.</text>
</comment>
<reference evidence="1 2" key="1">
    <citation type="submission" date="2022-05" db="EMBL/GenBank/DDBJ databases">
        <title>Genome Sequencing of Bee-Associated Microbes.</title>
        <authorList>
            <person name="Dunlap C."/>
        </authorList>
    </citation>
    <scope>NUCLEOTIDE SEQUENCE [LARGE SCALE GENOMIC DNA]</scope>
    <source>
        <strain evidence="1 2">NRRL B-04010</strain>
    </source>
</reference>
<evidence type="ECO:0000313" key="2">
    <source>
        <dbReference type="Proteomes" id="UP001527181"/>
    </source>
</evidence>
<evidence type="ECO:0008006" key="3">
    <source>
        <dbReference type="Google" id="ProtNLM"/>
    </source>
</evidence>
<dbReference type="GeneID" id="94492159"/>
<organism evidence="1 2">
    <name type="scientific">Paenibacillus alvei</name>
    <name type="common">Bacillus alvei</name>
    <dbReference type="NCBI Taxonomy" id="44250"/>
    <lineage>
        <taxon>Bacteria</taxon>
        <taxon>Bacillati</taxon>
        <taxon>Bacillota</taxon>
        <taxon>Bacilli</taxon>
        <taxon>Bacillales</taxon>
        <taxon>Paenibacillaceae</taxon>
        <taxon>Paenibacillus</taxon>
    </lineage>
</organism>
<protein>
    <recommendedName>
        <fullName evidence="3">Secreted protein</fullName>
    </recommendedName>
</protein>
<name>A0ABT4H2E2_PAEAL</name>
<proteinExistence type="predicted"/>